<evidence type="ECO:0000313" key="2">
    <source>
        <dbReference type="Proteomes" id="UP000217065"/>
    </source>
</evidence>
<accession>A0A264W4D1</accession>
<sequence>MYNVRLNTSNIETLDDKFDQRAKAVKENWNMVTKNFLEKGFQVLFKFWDEDSDSSIQQVLAKAKSPRFETASDGLQVVTIELTPKIKEMLVQIVPEESQSITPFFHFDILDAKGESLFSSQDHGDNTLFYLSEEERAALVQRGLVYEDLEKAQWLE</sequence>
<evidence type="ECO:0000313" key="1">
    <source>
        <dbReference type="EMBL" id="OZS78453.1"/>
    </source>
</evidence>
<dbReference type="OrthoDB" id="2451189at2"/>
<organism evidence="1 2">
    <name type="scientific">Tetzosporium hominis</name>
    <dbReference type="NCBI Taxonomy" id="2020506"/>
    <lineage>
        <taxon>Bacteria</taxon>
        <taxon>Bacillati</taxon>
        <taxon>Bacillota</taxon>
        <taxon>Bacilli</taxon>
        <taxon>Bacillales</taxon>
        <taxon>Caryophanaceae</taxon>
        <taxon>Tetzosporium</taxon>
    </lineage>
</organism>
<comment type="caution">
    <text evidence="1">The sequence shown here is derived from an EMBL/GenBank/DDBJ whole genome shotgun (WGS) entry which is preliminary data.</text>
</comment>
<protein>
    <submittedName>
        <fullName evidence="1">Uncharacterized protein</fullName>
    </submittedName>
</protein>
<keyword evidence="2" id="KW-1185">Reference proteome</keyword>
<dbReference type="EMBL" id="NOKQ01000196">
    <property type="protein sequence ID" value="OZS78453.1"/>
    <property type="molecule type" value="Genomic_DNA"/>
</dbReference>
<gene>
    <name evidence="1" type="ORF">CF394_06765</name>
</gene>
<proteinExistence type="predicted"/>
<reference evidence="1 2" key="1">
    <citation type="submission" date="2017-07" db="EMBL/GenBank/DDBJ databases">
        <title>Tetzosporium hominis gen.nov. sp.nov.</title>
        <authorList>
            <person name="Tetz G."/>
            <person name="Tetz V."/>
        </authorList>
    </citation>
    <scope>NUCLEOTIDE SEQUENCE [LARGE SCALE GENOMIC DNA]</scope>
    <source>
        <strain evidence="1 2">VT-49</strain>
    </source>
</reference>
<dbReference type="Proteomes" id="UP000217065">
    <property type="component" value="Unassembled WGS sequence"/>
</dbReference>
<name>A0A264W4D1_9BACL</name>
<dbReference type="AlphaFoldDB" id="A0A264W4D1"/>
<dbReference type="RefSeq" id="WP_094942481.1">
    <property type="nucleotide sequence ID" value="NZ_NOKQ01000196.1"/>
</dbReference>